<dbReference type="EMBL" id="VITY01000016">
    <property type="protein sequence ID" value="TWB89426.1"/>
    <property type="molecule type" value="Genomic_DNA"/>
</dbReference>
<dbReference type="Proteomes" id="UP000321304">
    <property type="component" value="Unassembled WGS sequence"/>
</dbReference>
<gene>
    <name evidence="1" type="ORF">FBZ93_116143</name>
</gene>
<name>A0A560L1M1_9BRAD</name>
<evidence type="ECO:0000313" key="1">
    <source>
        <dbReference type="EMBL" id="TWB89426.1"/>
    </source>
</evidence>
<accession>A0A560L1M1</accession>
<protein>
    <submittedName>
        <fullName evidence="1">Uncharacterized protein</fullName>
    </submittedName>
</protein>
<organism evidence="1 2">
    <name type="scientific">Bradyrhizobium macuxiense</name>
    <dbReference type="NCBI Taxonomy" id="1755647"/>
    <lineage>
        <taxon>Bacteria</taxon>
        <taxon>Pseudomonadati</taxon>
        <taxon>Pseudomonadota</taxon>
        <taxon>Alphaproteobacteria</taxon>
        <taxon>Hyphomicrobiales</taxon>
        <taxon>Nitrobacteraceae</taxon>
        <taxon>Bradyrhizobium</taxon>
    </lineage>
</organism>
<keyword evidence="2" id="KW-1185">Reference proteome</keyword>
<comment type="caution">
    <text evidence="1">The sequence shown here is derived from an EMBL/GenBank/DDBJ whole genome shotgun (WGS) entry which is preliminary data.</text>
</comment>
<reference evidence="1 2" key="1">
    <citation type="submission" date="2019-06" db="EMBL/GenBank/DDBJ databases">
        <title>Genomic Encyclopedia of Type Strains, Phase IV (KMG-V): Genome sequencing to study the core and pangenomes of soil and plant-associated prokaryotes.</title>
        <authorList>
            <person name="Whitman W."/>
        </authorList>
    </citation>
    <scope>NUCLEOTIDE SEQUENCE [LARGE SCALE GENOMIC DNA]</scope>
    <source>
        <strain evidence="1 2">BR 10355</strain>
    </source>
</reference>
<sequence>MVVCDFFAPEDVHQLHDGFGDKITALTTVSA</sequence>
<proteinExistence type="predicted"/>
<evidence type="ECO:0000313" key="2">
    <source>
        <dbReference type="Proteomes" id="UP000321304"/>
    </source>
</evidence>
<dbReference type="AlphaFoldDB" id="A0A560L1M1"/>